<accession>A0A8E5HRX0</accession>
<evidence type="ECO:0000256" key="1">
    <source>
        <dbReference type="SAM" id="MobiDB-lite"/>
    </source>
</evidence>
<keyword evidence="2" id="KW-0812">Transmembrane</keyword>
<protein>
    <submittedName>
        <fullName evidence="3">Uncharacterized protein</fullName>
    </submittedName>
</protein>
<evidence type="ECO:0000313" key="3">
    <source>
        <dbReference type="EMBL" id="QUC20515.1"/>
    </source>
</evidence>
<dbReference type="KEGG" id="uvi:66065534"/>
<sequence length="367" mass="40443">MAPRISTMDRIRAELLRRARVERAAESEHQSYQTSEQPARNANNGTLAMSGEPSPFDPSQHRSFLSRIRASMCNPLETQAPRSPEPPVRPFTLSSSRYASSGNPPSSLPSPILMSHMSTFNPLCPPQPVATPVTSAQQEPCTSGPFCSEHFLQHSSIVYDARNFSRQPRGGQVQGIDVEGGRKSPPRNFLFCFPWVKSRKVRSQILTCFVSGMFLASLLAVYLGLALTSHIARGELTIMIILVILSATIFFGFSVIRLCTLIARGDRARRRIRAEMLGLGGYVVPQKPIPVVLAQDEEAVGVESEASKSRPPAYGLWRESIPVDPNRIFWQRNEAASTAPQRLETRTGPRPPSYASEDGVSSSTPRI</sequence>
<feature type="region of interest" description="Disordered" evidence="1">
    <location>
        <begin position="334"/>
        <end position="367"/>
    </location>
</feature>
<dbReference type="Proteomes" id="UP000027002">
    <property type="component" value="Chromosome 4"/>
</dbReference>
<feature type="region of interest" description="Disordered" evidence="1">
    <location>
        <begin position="22"/>
        <end position="61"/>
    </location>
</feature>
<evidence type="ECO:0000313" key="4">
    <source>
        <dbReference type="Proteomes" id="UP000027002"/>
    </source>
</evidence>
<dbReference type="OrthoDB" id="5417811at2759"/>
<dbReference type="RefSeq" id="XP_042998188.1">
    <property type="nucleotide sequence ID" value="XM_043142254.1"/>
</dbReference>
<evidence type="ECO:0000256" key="2">
    <source>
        <dbReference type="SAM" id="Phobius"/>
    </source>
</evidence>
<organism evidence="3 4">
    <name type="scientific">Ustilaginoidea virens</name>
    <name type="common">Rice false smut fungus</name>
    <name type="synonym">Villosiclava virens</name>
    <dbReference type="NCBI Taxonomy" id="1159556"/>
    <lineage>
        <taxon>Eukaryota</taxon>
        <taxon>Fungi</taxon>
        <taxon>Dikarya</taxon>
        <taxon>Ascomycota</taxon>
        <taxon>Pezizomycotina</taxon>
        <taxon>Sordariomycetes</taxon>
        <taxon>Hypocreomycetidae</taxon>
        <taxon>Hypocreales</taxon>
        <taxon>Clavicipitaceae</taxon>
        <taxon>Ustilaginoidea</taxon>
    </lineage>
</organism>
<dbReference type="EMBL" id="CP072756">
    <property type="protein sequence ID" value="QUC20515.1"/>
    <property type="molecule type" value="Genomic_DNA"/>
</dbReference>
<reference evidence="3" key="1">
    <citation type="submission" date="2020-03" db="EMBL/GenBank/DDBJ databases">
        <title>A mixture of massive structural variations and highly conserved coding sequences in Ustilaginoidea virens genome.</title>
        <authorList>
            <person name="Zhang K."/>
            <person name="Zhao Z."/>
            <person name="Zhang Z."/>
            <person name="Li Y."/>
            <person name="Hsiang T."/>
            <person name="Sun W."/>
        </authorList>
    </citation>
    <scope>NUCLEOTIDE SEQUENCE</scope>
    <source>
        <strain evidence="3">UV-8b</strain>
    </source>
</reference>
<name>A0A8E5HRX0_USTVR</name>
<dbReference type="AlphaFoldDB" id="A0A8E5HRX0"/>
<feature type="region of interest" description="Disordered" evidence="1">
    <location>
        <begin position="76"/>
        <end position="106"/>
    </location>
</feature>
<proteinExistence type="predicted"/>
<feature type="transmembrane region" description="Helical" evidence="2">
    <location>
        <begin position="205"/>
        <end position="225"/>
    </location>
</feature>
<gene>
    <name evidence="3" type="ORF">UV8b_04756</name>
</gene>
<keyword evidence="2" id="KW-1133">Transmembrane helix</keyword>
<keyword evidence="2" id="KW-0472">Membrane</keyword>
<feature type="transmembrane region" description="Helical" evidence="2">
    <location>
        <begin position="237"/>
        <end position="263"/>
    </location>
</feature>
<feature type="compositionally biased region" description="Polar residues" evidence="1">
    <location>
        <begin position="30"/>
        <end position="47"/>
    </location>
</feature>
<keyword evidence="4" id="KW-1185">Reference proteome</keyword>
<dbReference type="GeneID" id="66065534"/>